<protein>
    <submittedName>
        <fullName evidence="2">Uncharacterized protein</fullName>
    </submittedName>
</protein>
<dbReference type="EMBL" id="JAUBYV010000001">
    <property type="protein sequence ID" value="KAK2629432.1"/>
    <property type="molecule type" value="Genomic_DNA"/>
</dbReference>
<feature type="region of interest" description="Disordered" evidence="1">
    <location>
        <begin position="207"/>
        <end position="228"/>
    </location>
</feature>
<reference evidence="2" key="1">
    <citation type="submission" date="2023-06" db="EMBL/GenBank/DDBJ databases">
        <title>Draft genome of Marssonina rosae.</title>
        <authorList>
            <person name="Cheng Q."/>
        </authorList>
    </citation>
    <scope>NUCLEOTIDE SEQUENCE</scope>
    <source>
        <strain evidence="2">R4</strain>
    </source>
</reference>
<evidence type="ECO:0000256" key="1">
    <source>
        <dbReference type="SAM" id="MobiDB-lite"/>
    </source>
</evidence>
<feature type="compositionally biased region" description="Basic and acidic residues" evidence="1">
    <location>
        <begin position="207"/>
        <end position="221"/>
    </location>
</feature>
<dbReference type="Proteomes" id="UP001285354">
    <property type="component" value="Unassembled WGS sequence"/>
</dbReference>
<feature type="region of interest" description="Disordered" evidence="1">
    <location>
        <begin position="53"/>
        <end position="82"/>
    </location>
</feature>
<sequence length="228" mass="25662">MPLLFSPKPDQKIRRKLSTMAPQAPVQKQANVLPYRDLNNTSIKYAPGLDAQKTAANPYDSDAEPLVSQPSAEQASELSEYDRQHFTATGHPAPAFKASGLANLGGHMYTMPQLLPKRYTDDSIIPAIITDVIPSPKASDVRNAERKGLFSKLKGNKKDGEAKDKMLKVVYMPRREYQKFFARDEKGRYVGTEEHRRWTEDELEAEFAKYKPEPTQRRKEGVLSGPGQ</sequence>
<keyword evidence="3" id="KW-1185">Reference proteome</keyword>
<dbReference type="AlphaFoldDB" id="A0AAD9WF67"/>
<organism evidence="2 3">
    <name type="scientific">Diplocarpon rosae</name>
    <dbReference type="NCBI Taxonomy" id="946125"/>
    <lineage>
        <taxon>Eukaryota</taxon>
        <taxon>Fungi</taxon>
        <taxon>Dikarya</taxon>
        <taxon>Ascomycota</taxon>
        <taxon>Pezizomycotina</taxon>
        <taxon>Leotiomycetes</taxon>
        <taxon>Helotiales</taxon>
        <taxon>Drepanopezizaceae</taxon>
        <taxon>Diplocarpon</taxon>
    </lineage>
</organism>
<proteinExistence type="predicted"/>
<feature type="compositionally biased region" description="Polar residues" evidence="1">
    <location>
        <begin position="68"/>
        <end position="77"/>
    </location>
</feature>
<name>A0AAD9WF67_9HELO</name>
<evidence type="ECO:0000313" key="2">
    <source>
        <dbReference type="EMBL" id="KAK2629432.1"/>
    </source>
</evidence>
<comment type="caution">
    <text evidence="2">The sequence shown here is derived from an EMBL/GenBank/DDBJ whole genome shotgun (WGS) entry which is preliminary data.</text>
</comment>
<accession>A0AAD9WF67</accession>
<evidence type="ECO:0000313" key="3">
    <source>
        <dbReference type="Proteomes" id="UP001285354"/>
    </source>
</evidence>
<gene>
    <name evidence="2" type="ORF">QTJ16_000252</name>
</gene>